<dbReference type="Proteomes" id="UP001444661">
    <property type="component" value="Unassembled WGS sequence"/>
</dbReference>
<reference evidence="2 3" key="1">
    <citation type="submission" date="2023-01" db="EMBL/GenBank/DDBJ databases">
        <title>Analysis of 21 Apiospora genomes using comparative genomics revels a genus with tremendous synthesis potential of carbohydrate active enzymes and secondary metabolites.</title>
        <authorList>
            <person name="Sorensen T."/>
        </authorList>
    </citation>
    <scope>NUCLEOTIDE SEQUENCE [LARGE SCALE GENOMIC DNA]</scope>
    <source>
        <strain evidence="2 3">CBS 33761</strain>
    </source>
</reference>
<gene>
    <name evidence="2" type="ORF">PG993_014614</name>
</gene>
<dbReference type="EMBL" id="JAQQWK010000014">
    <property type="protein sequence ID" value="KAK8016425.1"/>
    <property type="molecule type" value="Genomic_DNA"/>
</dbReference>
<organism evidence="2 3">
    <name type="scientific">Apiospora rasikravindrae</name>
    <dbReference type="NCBI Taxonomy" id="990691"/>
    <lineage>
        <taxon>Eukaryota</taxon>
        <taxon>Fungi</taxon>
        <taxon>Dikarya</taxon>
        <taxon>Ascomycota</taxon>
        <taxon>Pezizomycotina</taxon>
        <taxon>Sordariomycetes</taxon>
        <taxon>Xylariomycetidae</taxon>
        <taxon>Amphisphaeriales</taxon>
        <taxon>Apiosporaceae</taxon>
        <taxon>Apiospora</taxon>
    </lineage>
</organism>
<accession>A0ABR1RN79</accession>
<comment type="caution">
    <text evidence="2">The sequence shown here is derived from an EMBL/GenBank/DDBJ whole genome shotgun (WGS) entry which is preliminary data.</text>
</comment>
<keyword evidence="3" id="KW-1185">Reference proteome</keyword>
<proteinExistence type="predicted"/>
<sequence length="169" mass="18787">MEFSGFQPEYDFKKMLDDEKRQAAEVTRLQVNFKKRQAVLQAQSELQNTFQEIEHDAQEELNTNLQKIDNKYGESIEADRPIDFVQSVPGPGLSNGCNKPDSGGYHSYDEAQSPILGRVSMIPSSEVKENSSTKRSQSMASIADLAAPGSKSRKSRSREPSAKKTSLKG</sequence>
<evidence type="ECO:0000313" key="2">
    <source>
        <dbReference type="EMBL" id="KAK8016425.1"/>
    </source>
</evidence>
<name>A0ABR1RN79_9PEZI</name>
<protein>
    <submittedName>
        <fullName evidence="2">Uncharacterized protein</fullName>
    </submittedName>
</protein>
<evidence type="ECO:0000313" key="3">
    <source>
        <dbReference type="Proteomes" id="UP001444661"/>
    </source>
</evidence>
<evidence type="ECO:0000256" key="1">
    <source>
        <dbReference type="SAM" id="MobiDB-lite"/>
    </source>
</evidence>
<feature type="region of interest" description="Disordered" evidence="1">
    <location>
        <begin position="84"/>
        <end position="169"/>
    </location>
</feature>